<sequence>MTLGALSRRALVATAATLISINVKSAASEEALPAVVPLGLCGGAYCATYTIDGQGFRAVLDTGSPFMLVDGTCRNDDARRSPWGCYTGDARSSGLGDTDELYGGEDVTVEWRRGAFAFDQLRVDEQLRSTLAVPDAVFGVVRGYVGKGGGGAVFLGLCKQRLPRIRPTLLEQTNVASLRFRFVQRRLELSTSPLIPRAADALRLIDLRRRGAPVYNYACRLSGLVINGERVKLDRCAVAVIDTGTTGISVDDRLLEGEDIR</sequence>
<evidence type="ECO:0000313" key="1">
    <source>
        <dbReference type="EMBL" id="KOO28073.1"/>
    </source>
</evidence>
<protein>
    <recommendedName>
        <fullName evidence="3">Peptidase A1 domain-containing protein</fullName>
    </recommendedName>
</protein>
<gene>
    <name evidence="1" type="ORF">Ctob_011061</name>
</gene>
<comment type="caution">
    <text evidence="1">The sequence shown here is derived from an EMBL/GenBank/DDBJ whole genome shotgun (WGS) entry which is preliminary data.</text>
</comment>
<proteinExistence type="predicted"/>
<dbReference type="Proteomes" id="UP000037460">
    <property type="component" value="Unassembled WGS sequence"/>
</dbReference>
<keyword evidence="2" id="KW-1185">Reference proteome</keyword>
<dbReference type="SUPFAM" id="SSF50630">
    <property type="entry name" value="Acid proteases"/>
    <property type="match status" value="1"/>
</dbReference>
<name>A0A0M0JPB1_9EUKA</name>
<dbReference type="InterPro" id="IPR021109">
    <property type="entry name" value="Peptidase_aspartic_dom_sf"/>
</dbReference>
<evidence type="ECO:0000313" key="2">
    <source>
        <dbReference type="Proteomes" id="UP000037460"/>
    </source>
</evidence>
<dbReference type="OrthoDB" id="419677at2759"/>
<reference evidence="2" key="1">
    <citation type="journal article" date="2015" name="PLoS Genet.">
        <title>Genome Sequence and Transcriptome Analyses of Chrysochromulina tobin: Metabolic Tools for Enhanced Algal Fitness in the Prominent Order Prymnesiales (Haptophyceae).</title>
        <authorList>
            <person name="Hovde B.T."/>
            <person name="Deodato C.R."/>
            <person name="Hunsperger H.M."/>
            <person name="Ryken S.A."/>
            <person name="Yost W."/>
            <person name="Jha R.K."/>
            <person name="Patterson J."/>
            <person name="Monnat R.J. Jr."/>
            <person name="Barlow S.B."/>
            <person name="Starkenburg S.R."/>
            <person name="Cattolico R.A."/>
        </authorList>
    </citation>
    <scope>NUCLEOTIDE SEQUENCE</scope>
    <source>
        <strain evidence="2">CCMP291</strain>
    </source>
</reference>
<organism evidence="1 2">
    <name type="scientific">Chrysochromulina tobinii</name>
    <dbReference type="NCBI Taxonomy" id="1460289"/>
    <lineage>
        <taxon>Eukaryota</taxon>
        <taxon>Haptista</taxon>
        <taxon>Haptophyta</taxon>
        <taxon>Prymnesiophyceae</taxon>
        <taxon>Prymnesiales</taxon>
        <taxon>Chrysochromulinaceae</taxon>
        <taxon>Chrysochromulina</taxon>
    </lineage>
</organism>
<accession>A0A0M0JPB1</accession>
<dbReference type="Gene3D" id="2.40.70.10">
    <property type="entry name" value="Acid Proteases"/>
    <property type="match status" value="1"/>
</dbReference>
<dbReference type="AlphaFoldDB" id="A0A0M0JPB1"/>
<evidence type="ECO:0008006" key="3">
    <source>
        <dbReference type="Google" id="ProtNLM"/>
    </source>
</evidence>
<dbReference type="EMBL" id="JWZX01002624">
    <property type="protein sequence ID" value="KOO28073.1"/>
    <property type="molecule type" value="Genomic_DNA"/>
</dbReference>